<evidence type="ECO:0000313" key="4">
    <source>
        <dbReference type="EMBL" id="OAB81857.1"/>
    </source>
</evidence>
<dbReference type="PIRSF" id="PIRSF018266">
    <property type="entry name" value="FecR"/>
    <property type="match status" value="1"/>
</dbReference>
<accession>A0A167KG50</accession>
<evidence type="ECO:0000259" key="2">
    <source>
        <dbReference type="Pfam" id="PF04773"/>
    </source>
</evidence>
<dbReference type="InterPro" id="IPR012373">
    <property type="entry name" value="Ferrdict_sens_TM"/>
</dbReference>
<dbReference type="RefSeq" id="WP_068588283.1">
    <property type="nucleotide sequence ID" value="NZ_LRXL01000001.1"/>
</dbReference>
<keyword evidence="1" id="KW-0812">Transmembrane</keyword>
<dbReference type="STRING" id="1763537.ULVI_00550"/>
<keyword evidence="5" id="KW-1185">Reference proteome</keyword>
<protein>
    <submittedName>
        <fullName evidence="4">Uncharacterized protein</fullName>
    </submittedName>
</protein>
<dbReference type="PANTHER" id="PTHR30273:SF2">
    <property type="entry name" value="PROTEIN FECR"/>
    <property type="match status" value="1"/>
</dbReference>
<keyword evidence="1" id="KW-1133">Transmembrane helix</keyword>
<dbReference type="EMBL" id="LRXL01000001">
    <property type="protein sequence ID" value="OAB81857.1"/>
    <property type="molecule type" value="Genomic_DNA"/>
</dbReference>
<dbReference type="Gene3D" id="2.60.120.1440">
    <property type="match status" value="1"/>
</dbReference>
<evidence type="ECO:0000256" key="1">
    <source>
        <dbReference type="SAM" id="Phobius"/>
    </source>
</evidence>
<reference evidence="4 5" key="1">
    <citation type="submission" date="2016-02" db="EMBL/GenBank/DDBJ databases">
        <title>Ulvibacter sp. LPB0005, isolated from Thais luteostoma.</title>
        <authorList>
            <person name="Shin S.-K."/>
            <person name="Yi H."/>
        </authorList>
    </citation>
    <scope>NUCLEOTIDE SEQUENCE [LARGE SCALE GENOMIC DNA]</scope>
    <source>
        <strain evidence="4 5">LPB0005</strain>
    </source>
</reference>
<comment type="caution">
    <text evidence="4">The sequence shown here is derived from an EMBL/GenBank/DDBJ whole genome shotgun (WGS) entry which is preliminary data.</text>
</comment>
<proteinExistence type="predicted"/>
<dbReference type="Pfam" id="PF04773">
    <property type="entry name" value="FecR"/>
    <property type="match status" value="1"/>
</dbReference>
<dbReference type="Proteomes" id="UP000077013">
    <property type="component" value="Unassembled WGS sequence"/>
</dbReference>
<dbReference type="OrthoDB" id="1097347at2"/>
<dbReference type="InterPro" id="IPR006860">
    <property type="entry name" value="FecR"/>
</dbReference>
<dbReference type="Pfam" id="PF16344">
    <property type="entry name" value="FecR_C"/>
    <property type="match status" value="1"/>
</dbReference>
<sequence>MNEKLHKKWLNGTLSEAEQKSFEQSPDYPIAKKITEEAKRFKASQFESRDDFEIFDPREPNNTTAKVPVKKLNWKTIALRIAAIFVLGAALYFLFNQNQTTTVATAIGQQETFSLPDASRVILNADSKLVYSKSDWEQERAVSLQGEAWFKVAKGKTFTVQTPYGSVTVLGTQFNVRQRANFFEVTCYIGLVKVTAQNKDAEVPAGTSYRLLNEHAEVLEISQRKPDWTKFMSSFTNVPIRLVFEELETQYPIKIIDQSNKGNEYFTGSFTHTDLRTALRALTDPMNLTFEINKDQTKVYIHGD</sequence>
<dbReference type="GO" id="GO:0016989">
    <property type="term" value="F:sigma factor antagonist activity"/>
    <property type="evidence" value="ECO:0007669"/>
    <property type="project" value="TreeGrafter"/>
</dbReference>
<keyword evidence="1" id="KW-0472">Membrane</keyword>
<name>A0A167KG50_9FLAO</name>
<evidence type="ECO:0000313" key="5">
    <source>
        <dbReference type="Proteomes" id="UP000077013"/>
    </source>
</evidence>
<dbReference type="AlphaFoldDB" id="A0A167KG50"/>
<feature type="domain" description="FecR protein" evidence="2">
    <location>
        <begin position="102"/>
        <end position="193"/>
    </location>
</feature>
<organism evidence="4 5">
    <name type="scientific">Cochleicola gelatinilyticus</name>
    <dbReference type="NCBI Taxonomy" id="1763537"/>
    <lineage>
        <taxon>Bacteria</taxon>
        <taxon>Pseudomonadati</taxon>
        <taxon>Bacteroidota</taxon>
        <taxon>Flavobacteriia</taxon>
        <taxon>Flavobacteriales</taxon>
        <taxon>Flavobacteriaceae</taxon>
        <taxon>Cochleicola</taxon>
    </lineage>
</organism>
<gene>
    <name evidence="4" type="ORF">ULVI_00550</name>
</gene>
<feature type="transmembrane region" description="Helical" evidence="1">
    <location>
        <begin position="77"/>
        <end position="95"/>
    </location>
</feature>
<evidence type="ECO:0000259" key="3">
    <source>
        <dbReference type="Pfam" id="PF16344"/>
    </source>
</evidence>
<dbReference type="InterPro" id="IPR032508">
    <property type="entry name" value="FecR_C"/>
</dbReference>
<feature type="domain" description="Protein FecR C-terminal" evidence="3">
    <location>
        <begin position="234"/>
        <end position="296"/>
    </location>
</feature>
<dbReference type="Gene3D" id="3.55.50.30">
    <property type="match status" value="1"/>
</dbReference>
<dbReference type="PANTHER" id="PTHR30273">
    <property type="entry name" value="PERIPLASMIC SIGNAL SENSOR AND SIGMA FACTOR ACTIVATOR FECR-RELATED"/>
    <property type="match status" value="1"/>
</dbReference>